<dbReference type="PANTHER" id="PTHR33303:SF2">
    <property type="entry name" value="COA-BINDING DOMAIN-CONTAINING PROTEIN"/>
    <property type="match status" value="1"/>
</dbReference>
<evidence type="ECO:0000259" key="1">
    <source>
        <dbReference type="SMART" id="SM00881"/>
    </source>
</evidence>
<comment type="caution">
    <text evidence="2">The sequence shown here is derived from an EMBL/GenBank/DDBJ whole genome shotgun (WGS) entry which is preliminary data.</text>
</comment>
<sequence>MGMEQKIAQFFTSDAYAVVGASNDRNKFGNKVLRCYLQHHKNVYPVHPSEMIVEGVAAVNAVSHLPDTVKSISIVTPPPVTEKIIAEAIARGIENLWIQPGAESRKAMDEALQHGLNVIGGGPCILVALGCAVE</sequence>
<organism evidence="2 3">
    <name type="scientific">Legionella rubrilucens</name>
    <dbReference type="NCBI Taxonomy" id="458"/>
    <lineage>
        <taxon>Bacteria</taxon>
        <taxon>Pseudomonadati</taxon>
        <taxon>Pseudomonadota</taxon>
        <taxon>Gammaproteobacteria</taxon>
        <taxon>Legionellales</taxon>
        <taxon>Legionellaceae</taxon>
        <taxon>Legionella</taxon>
    </lineage>
</organism>
<protein>
    <submittedName>
        <fullName evidence="2">CoA-binding protein</fullName>
    </submittedName>
</protein>
<evidence type="ECO:0000313" key="3">
    <source>
        <dbReference type="Proteomes" id="UP000054608"/>
    </source>
</evidence>
<dbReference type="AlphaFoldDB" id="A0A0W0Y114"/>
<keyword evidence="3" id="KW-1185">Reference proteome</keyword>
<dbReference type="Gene3D" id="3.40.50.720">
    <property type="entry name" value="NAD(P)-binding Rossmann-like Domain"/>
    <property type="match status" value="1"/>
</dbReference>
<dbReference type="EMBL" id="LNYT01000003">
    <property type="protein sequence ID" value="KTD50569.1"/>
    <property type="molecule type" value="Genomic_DNA"/>
</dbReference>
<dbReference type="STRING" id="458.Lrub_0193"/>
<accession>A0A0W0Y114</accession>
<proteinExistence type="predicted"/>
<dbReference type="InterPro" id="IPR036291">
    <property type="entry name" value="NAD(P)-bd_dom_sf"/>
</dbReference>
<reference evidence="2 3" key="1">
    <citation type="submission" date="2015-11" db="EMBL/GenBank/DDBJ databases">
        <title>Genomic analysis of 38 Legionella species identifies large and diverse effector repertoires.</title>
        <authorList>
            <person name="Burstein D."/>
            <person name="Amaro F."/>
            <person name="Zusman T."/>
            <person name="Lifshitz Z."/>
            <person name="Cohen O."/>
            <person name="Gilbert J.A."/>
            <person name="Pupko T."/>
            <person name="Shuman H.A."/>
            <person name="Segal G."/>
        </authorList>
    </citation>
    <scope>NUCLEOTIDE SEQUENCE [LARGE SCALE GENOMIC DNA]</scope>
    <source>
        <strain evidence="2 3">WA-270A-C2</strain>
    </source>
</reference>
<dbReference type="PATRIC" id="fig|458.5.peg.198"/>
<dbReference type="SMART" id="SM00881">
    <property type="entry name" value="CoA_binding"/>
    <property type="match status" value="1"/>
</dbReference>
<gene>
    <name evidence="2" type="ORF">Lrub_0193</name>
</gene>
<dbReference type="Pfam" id="PF13380">
    <property type="entry name" value="CoA_binding_2"/>
    <property type="match status" value="1"/>
</dbReference>
<dbReference type="Proteomes" id="UP000054608">
    <property type="component" value="Unassembled WGS sequence"/>
</dbReference>
<dbReference type="InterPro" id="IPR003781">
    <property type="entry name" value="CoA-bd"/>
</dbReference>
<dbReference type="SUPFAM" id="SSF51735">
    <property type="entry name" value="NAD(P)-binding Rossmann-fold domains"/>
    <property type="match status" value="1"/>
</dbReference>
<dbReference type="PANTHER" id="PTHR33303">
    <property type="entry name" value="CYTOPLASMIC PROTEIN-RELATED"/>
    <property type="match status" value="1"/>
</dbReference>
<name>A0A0W0Y114_9GAMM</name>
<evidence type="ECO:0000313" key="2">
    <source>
        <dbReference type="EMBL" id="KTD50569.1"/>
    </source>
</evidence>
<feature type="domain" description="CoA-binding" evidence="1">
    <location>
        <begin position="10"/>
        <end position="102"/>
    </location>
</feature>